<dbReference type="SUPFAM" id="SSF56801">
    <property type="entry name" value="Acetyl-CoA synthetase-like"/>
    <property type="match status" value="1"/>
</dbReference>
<dbReference type="Gene3D" id="1.10.1200.10">
    <property type="entry name" value="ACP-like"/>
    <property type="match status" value="2"/>
</dbReference>
<dbReference type="Pfam" id="PF23024">
    <property type="entry name" value="AMP-dom_DIP2-like"/>
    <property type="match status" value="1"/>
</dbReference>
<dbReference type="SMART" id="SM00822">
    <property type="entry name" value="PKS_KR"/>
    <property type="match status" value="1"/>
</dbReference>
<dbReference type="InterPro" id="IPR025110">
    <property type="entry name" value="AMP-bd_C"/>
</dbReference>
<dbReference type="InterPro" id="IPR042099">
    <property type="entry name" value="ANL_N_sf"/>
</dbReference>
<dbReference type="InterPro" id="IPR020845">
    <property type="entry name" value="AMP-binding_CS"/>
</dbReference>
<dbReference type="InterPro" id="IPR014043">
    <property type="entry name" value="Acyl_transferase_dom"/>
</dbReference>
<name>A0ABY4HS95_CHIFI</name>
<keyword evidence="1" id="KW-0596">Phosphopantetheine</keyword>
<dbReference type="PROSITE" id="PS50075">
    <property type="entry name" value="CARRIER"/>
    <property type="match status" value="2"/>
</dbReference>
<dbReference type="RefSeq" id="WP_247808832.1">
    <property type="nucleotide sequence ID" value="NZ_CP095855.1"/>
</dbReference>
<keyword evidence="4" id="KW-1133">Transmembrane helix</keyword>
<feature type="transmembrane region" description="Helical" evidence="4">
    <location>
        <begin position="75"/>
        <end position="95"/>
    </location>
</feature>
<dbReference type="SMART" id="SM00825">
    <property type="entry name" value="PKS_KS"/>
    <property type="match status" value="1"/>
</dbReference>
<dbReference type="SUPFAM" id="SSF55048">
    <property type="entry name" value="Probable ACP-binding domain of malonyl-CoA ACP transacylase"/>
    <property type="match status" value="1"/>
</dbReference>
<dbReference type="InterPro" id="IPR032821">
    <property type="entry name" value="PKS_assoc"/>
</dbReference>
<dbReference type="PROSITE" id="PS00012">
    <property type="entry name" value="PHOSPHOPANTETHEINE"/>
    <property type="match status" value="1"/>
</dbReference>
<dbReference type="InterPro" id="IPR020841">
    <property type="entry name" value="PKS_Beta-ketoAc_synthase_dom"/>
</dbReference>
<dbReference type="Pfam" id="PF00109">
    <property type="entry name" value="ketoacyl-synt"/>
    <property type="match status" value="1"/>
</dbReference>
<dbReference type="Gene3D" id="3.40.366.10">
    <property type="entry name" value="Malonyl-Coenzyme A Acyl Carrier Protein, domain 2"/>
    <property type="match status" value="1"/>
</dbReference>
<keyword evidence="2" id="KW-0597">Phosphoprotein</keyword>
<evidence type="ECO:0000256" key="1">
    <source>
        <dbReference type="ARBA" id="ARBA00022450"/>
    </source>
</evidence>
<evidence type="ECO:0000256" key="4">
    <source>
        <dbReference type="SAM" id="Phobius"/>
    </source>
</evidence>
<dbReference type="SUPFAM" id="SSF53901">
    <property type="entry name" value="Thiolase-like"/>
    <property type="match status" value="1"/>
</dbReference>
<evidence type="ECO:0000256" key="2">
    <source>
        <dbReference type="ARBA" id="ARBA00022553"/>
    </source>
</evidence>
<accession>A0ABY4HS95</accession>
<feature type="domain" description="Ketosynthase family 3 (KS3)" evidence="6">
    <location>
        <begin position="652"/>
        <end position="1068"/>
    </location>
</feature>
<dbReference type="InterPro" id="IPR016036">
    <property type="entry name" value="Malonyl_transacylase_ACP-bd"/>
</dbReference>
<dbReference type="InterPro" id="IPR036291">
    <property type="entry name" value="NAD(P)-bd_dom_sf"/>
</dbReference>
<dbReference type="Gene3D" id="3.30.300.30">
    <property type="match status" value="1"/>
</dbReference>
<evidence type="ECO:0000259" key="6">
    <source>
        <dbReference type="PROSITE" id="PS52004"/>
    </source>
</evidence>
<dbReference type="InterPro" id="IPR000873">
    <property type="entry name" value="AMP-dep_synth/lig_dom"/>
</dbReference>
<dbReference type="PROSITE" id="PS52004">
    <property type="entry name" value="KS3_2"/>
    <property type="match status" value="1"/>
</dbReference>
<dbReference type="EMBL" id="CP095855">
    <property type="protein sequence ID" value="UPK66621.1"/>
    <property type="molecule type" value="Genomic_DNA"/>
</dbReference>
<dbReference type="Gene3D" id="3.40.50.12780">
    <property type="entry name" value="N-terminal domain of ligase-like"/>
    <property type="match status" value="1"/>
</dbReference>
<dbReference type="InterPro" id="IPR045851">
    <property type="entry name" value="AMP-bd_C_sf"/>
</dbReference>
<feature type="domain" description="Carrier" evidence="5">
    <location>
        <begin position="564"/>
        <end position="639"/>
    </location>
</feature>
<dbReference type="Gene3D" id="3.30.70.3290">
    <property type="match status" value="1"/>
</dbReference>
<dbReference type="SUPFAM" id="SSF52151">
    <property type="entry name" value="FabD/lysophospholipase-like"/>
    <property type="match status" value="1"/>
</dbReference>
<dbReference type="InterPro" id="IPR036736">
    <property type="entry name" value="ACP-like_sf"/>
</dbReference>
<dbReference type="InterPro" id="IPR018201">
    <property type="entry name" value="Ketoacyl_synth_AS"/>
</dbReference>
<dbReference type="InterPro" id="IPR013968">
    <property type="entry name" value="PKS_KR"/>
</dbReference>
<evidence type="ECO:0000313" key="7">
    <source>
        <dbReference type="EMBL" id="UPK66621.1"/>
    </source>
</evidence>
<dbReference type="Gene3D" id="3.40.50.720">
    <property type="entry name" value="NAD(P)-binding Rossmann-like Domain"/>
    <property type="match status" value="1"/>
</dbReference>
<dbReference type="InterPro" id="IPR050091">
    <property type="entry name" value="PKS_NRPS_Biosynth_Enz"/>
</dbReference>
<dbReference type="Pfam" id="PF00550">
    <property type="entry name" value="PP-binding"/>
    <property type="match status" value="2"/>
</dbReference>
<gene>
    <name evidence="7" type="ORF">MYF79_16910</name>
</gene>
<dbReference type="InterPro" id="IPR014031">
    <property type="entry name" value="Ketoacyl_synth_C"/>
</dbReference>
<proteinExistence type="predicted"/>
<dbReference type="Pfam" id="PF00501">
    <property type="entry name" value="AMP-binding"/>
    <property type="match status" value="1"/>
</dbReference>
<dbReference type="Pfam" id="PF02801">
    <property type="entry name" value="Ketoacyl-synt_C"/>
    <property type="match status" value="1"/>
</dbReference>
<keyword evidence="4" id="KW-0812">Transmembrane</keyword>
<dbReference type="SMART" id="SM00827">
    <property type="entry name" value="PKS_AT"/>
    <property type="match status" value="1"/>
</dbReference>
<feature type="domain" description="Carrier" evidence="5">
    <location>
        <begin position="1975"/>
        <end position="2050"/>
    </location>
</feature>
<dbReference type="InterPro" id="IPR009081">
    <property type="entry name" value="PP-bd_ACP"/>
</dbReference>
<dbReference type="PANTHER" id="PTHR43775">
    <property type="entry name" value="FATTY ACID SYNTHASE"/>
    <property type="match status" value="1"/>
</dbReference>
<dbReference type="InterPro" id="IPR001227">
    <property type="entry name" value="Ac_transferase_dom_sf"/>
</dbReference>
<sequence length="2082" mass="228189">MQQPFIQFPDIHTALLNRTDLAERKIIFVKGIAEEDTLTHEQLIHAAKGLLGHFTQHGVSKGDELLIQTDDNKKFVIAFLACILGGIIAVPLATGTQDEHKQKIRNAWRIMKRPFLFADNESRSRLEQFFTGSDAQWWQDIQPFIIQWTADIKPADISHAGSPHDVAYLQFSSGSTGLPKGIMITHMNVLSNVAAIAKSADMKTGETGVSWLPLTHDMGLVGCLLKSLLVGFNLVLIPTALFIRHPMIWMHKVDQHRGNIGYSPNFGYKYFLQDFESKKQEVMWDLSCLRSIYNGAESISYPLITQFITALKPYNISSEVMLPAYGMAEATLMASFHPSCTPVITLTVNRLSLQQEGTVEFVPEGSPQAITLVSCGQASQYVELRIVDKRDQPLEEGRTGNIQLKGRSITPGYYQLDDKDTFTADGWLKTGDTGFIHEGNLYIAGREKEMIIINGLNYYPYDLERVLEAEDGKLFALTKTAAASVPDNDNGEELIIFVQYRGAEQQFGPIAEQVRKAIMKHFGLVVKAVVPVSRMPKTTSGKLQRRKLAAEYLSGRAPAENKISQYGTYIQLIQQEIATLFGIADIQTDVPLTDLGFDSLKGTELINRINHITQLNLSPTVVFEYPTIHRLAEHLATVKQQEKHVVSPQAAFGPVAIIGMAGKFPGGANDPEKLWELLIKGIDPVTAVPVERWQMPDGNKAFAAGSFVDHPELFDAGFFGISPKEAAALDPQQRMLLETAFLALQDAGYPLPAIRHTDTGVFLGLSHSDYMRAHICSDDMEAIDPYSLTGTITSTAAGRLSYFFDLGGPAMVINTACSSSLVAIHYACKSLQSGDCSMAIAGGVNLMLAPEPTVALTRIQALSPDGRCKTFDAAADGYGRGEGCALIVLKPLASAIENGDAILGVIRSSAINQDGKSNGLTAPNGLAQQRLLGKAIQMAGIAPEEVDYVEAHGTGTSLGDPLELEALQQAYHTTNRQQALLTGSLKSNIGHLESAAGIAGLIKILLSFRHQQIPANLHFHNPNPLVPWETAKIKVVDKPVSWPADKRRLAGISSFGFSGTNAHAIIEAPAFNRYISPDKGCYACTLSAHSIPALKEMVHELQRYASATTDAIGDITYNINRRNNLLPYHWHCIANSKESLVASLAKFTEEQAVYCKQLKHTIGFQFTGQGSQYTGMGKELYEYYPVFRQAIDECSQLYAKYNNGSSLSDIIFKEDPDKKIDQTRFTQPALFCLSYALSVLYRSFGVTPAIVMGHSIGEFTAAVVAGSLTPEDAIMLISDRARLMQELPAGTGMMSLNVSESKARELITSLGLDLYIACVNAPQQTVVSGKADQLQLLKNNPGDVSASPLNVSHAFHSPLMEPAAAALMQTSAKIRKGQAAIPIISNITGLVLTEAQQQDPAYWSKHMLQAVRYNDSIHALQQSGCTICLELGPQPVLTNMVSNLQLPSMEAIPSLRRGRSALAQFLESLAILQRNGIQVDWKQGESGYQLQHLAMAPYPFQRRKYWMPLFVAGQGKQIAHTAVIDNTIPELVYKKIEPAAAPAADIHLIVYDQQQEVAKRWQQQLRPAGKAAAIAHISAIPELGQNMTICYIANLFDAGTSSIDQQELLHIVALTAKIRLASCERFIIVTNNVHQHHAVANLQSSMLWGFFISLKHELEHVALQIADVSASEYDPALALLSQQLPSSGLQFVIRDGQWFMPVLEEQPLIQKTKSLSIRPDSTYLVTGGFGSLGTLVVQWLIQKGARHIVITGRGPLRETLSSQWEQQGCRITYLRMNTGGSLQQHLAAAGIASIKGIIHTAGAINDKLLVSHTAESFASIFEGKVQHAWELHRLSQQWQPDFFVLFSSTVSLTGNAGQTNYGAANYLLNTLAQLRKAQQLPCISICWGPWKHSGMAAALAARFEELGVRPFESGEGIRLMESLLNANGAVYAALHITPGQAFPGWLQPYLPTGWYKTPSEEDATLKTAVLPEDEESMLELVKGLAKDVLGLAPDETLVTDRPYFETGFDSMMLNTLKNKLVAVTGIPIPISHFFQYPTITALSRCLFSASHKTAPDPEELLIAEISLISDDEIANILNEYKV</sequence>
<evidence type="ECO:0000313" key="8">
    <source>
        <dbReference type="Proteomes" id="UP000830198"/>
    </source>
</evidence>
<dbReference type="InterPro" id="IPR016039">
    <property type="entry name" value="Thiolase-like"/>
</dbReference>
<dbReference type="CDD" id="cd00833">
    <property type="entry name" value="PKS"/>
    <property type="match status" value="1"/>
</dbReference>
<dbReference type="SMART" id="SM00823">
    <property type="entry name" value="PKS_PP"/>
    <property type="match status" value="2"/>
</dbReference>
<organism evidence="7 8">
    <name type="scientific">Chitinophaga filiformis</name>
    <name type="common">Myxococcus filiformis</name>
    <name type="synonym">Flexibacter filiformis</name>
    <dbReference type="NCBI Taxonomy" id="104663"/>
    <lineage>
        <taxon>Bacteria</taxon>
        <taxon>Pseudomonadati</taxon>
        <taxon>Bacteroidota</taxon>
        <taxon>Chitinophagia</taxon>
        <taxon>Chitinophagales</taxon>
        <taxon>Chitinophagaceae</taxon>
        <taxon>Chitinophaga</taxon>
    </lineage>
</organism>
<dbReference type="SMART" id="SM01294">
    <property type="entry name" value="PKS_PP_betabranch"/>
    <property type="match status" value="1"/>
</dbReference>
<dbReference type="PROSITE" id="PS00606">
    <property type="entry name" value="KS3_1"/>
    <property type="match status" value="1"/>
</dbReference>
<dbReference type="InterPro" id="IPR057326">
    <property type="entry name" value="KR_dom"/>
</dbReference>
<evidence type="ECO:0000256" key="3">
    <source>
        <dbReference type="ARBA" id="ARBA00022679"/>
    </source>
</evidence>
<dbReference type="Pfam" id="PF08659">
    <property type="entry name" value="KR"/>
    <property type="match status" value="1"/>
</dbReference>
<dbReference type="Pfam" id="PF16197">
    <property type="entry name" value="KAsynt_C_assoc"/>
    <property type="match status" value="1"/>
</dbReference>
<dbReference type="PANTHER" id="PTHR43775:SF37">
    <property type="entry name" value="SI:DKEY-61P9.11"/>
    <property type="match status" value="1"/>
</dbReference>
<dbReference type="SUPFAM" id="SSF47336">
    <property type="entry name" value="ACP-like"/>
    <property type="match status" value="2"/>
</dbReference>
<dbReference type="SUPFAM" id="SSF51735">
    <property type="entry name" value="NAD(P)-binding Rossmann-fold domains"/>
    <property type="match status" value="2"/>
</dbReference>
<dbReference type="Pfam" id="PF00698">
    <property type="entry name" value="Acyl_transf_1"/>
    <property type="match status" value="1"/>
</dbReference>
<dbReference type="InterPro" id="IPR006162">
    <property type="entry name" value="Ppantetheine_attach_site"/>
</dbReference>
<keyword evidence="4" id="KW-0472">Membrane</keyword>
<reference evidence="7 8" key="1">
    <citation type="submission" date="2022-04" db="EMBL/GenBank/DDBJ databases">
        <title>The arsenic-methylating capacity of Chitinophaga filiformis YT5 during chitin decomposition.</title>
        <authorList>
            <person name="Chen G."/>
            <person name="Liang Y."/>
        </authorList>
    </citation>
    <scope>NUCLEOTIDE SEQUENCE [LARGE SCALE GENOMIC DNA]</scope>
    <source>
        <strain evidence="7 8">YT5</strain>
    </source>
</reference>
<dbReference type="Proteomes" id="UP000830198">
    <property type="component" value="Chromosome"/>
</dbReference>
<dbReference type="Gene3D" id="3.40.47.10">
    <property type="match status" value="1"/>
</dbReference>
<keyword evidence="3" id="KW-0808">Transferase</keyword>
<protein>
    <submittedName>
        <fullName evidence="7">AMP-binding protein</fullName>
    </submittedName>
</protein>
<dbReference type="InterPro" id="IPR020806">
    <property type="entry name" value="PKS_PP-bd"/>
</dbReference>
<evidence type="ECO:0000259" key="5">
    <source>
        <dbReference type="PROSITE" id="PS50075"/>
    </source>
</evidence>
<dbReference type="InterPro" id="IPR016035">
    <property type="entry name" value="Acyl_Trfase/lysoPLipase"/>
</dbReference>
<keyword evidence="8" id="KW-1185">Reference proteome</keyword>
<dbReference type="PROSITE" id="PS00455">
    <property type="entry name" value="AMP_BINDING"/>
    <property type="match status" value="1"/>
</dbReference>
<dbReference type="InterPro" id="IPR014030">
    <property type="entry name" value="Ketoacyl_synth_N"/>
</dbReference>